<gene>
    <name evidence="7" type="ORF">POCULU_LOCUS5190</name>
</gene>
<dbReference type="Pfam" id="PF25267">
    <property type="entry name" value="TANGO6_N"/>
    <property type="match status" value="1"/>
</dbReference>
<accession>A0A9N9B5S5</accession>
<proteinExistence type="inferred from homology"/>
<feature type="region of interest" description="Disordered" evidence="2">
    <location>
        <begin position="23"/>
        <end position="55"/>
    </location>
</feature>
<evidence type="ECO:0000256" key="1">
    <source>
        <dbReference type="ARBA" id="ARBA00005724"/>
    </source>
</evidence>
<dbReference type="Pfam" id="PF10304">
    <property type="entry name" value="RTP1_C2"/>
    <property type="match status" value="1"/>
</dbReference>
<name>A0A9N9B5S5_9GLOM</name>
<dbReference type="EMBL" id="CAJVPJ010000758">
    <property type="protein sequence ID" value="CAG8554459.1"/>
    <property type="molecule type" value="Genomic_DNA"/>
</dbReference>
<feature type="domain" description="TANGO6 HEAT repeat" evidence="5">
    <location>
        <begin position="270"/>
        <end position="487"/>
    </location>
</feature>
<feature type="domain" description="RNA polymerase II assembly factor Rtp1 C-terminal" evidence="4">
    <location>
        <begin position="695"/>
        <end position="806"/>
    </location>
</feature>
<evidence type="ECO:0000313" key="7">
    <source>
        <dbReference type="EMBL" id="CAG8554459.1"/>
    </source>
</evidence>
<evidence type="ECO:0000259" key="4">
    <source>
        <dbReference type="Pfam" id="PF10363"/>
    </source>
</evidence>
<feature type="compositionally biased region" description="Low complexity" evidence="2">
    <location>
        <begin position="43"/>
        <end position="55"/>
    </location>
</feature>
<sequence length="943" mass="105932">MDSLERKKLRELLARADVLAGKTESDTRGASLEDTLSRRLTKVSPPASQQPTTTDATTYTQFVDTCLSTLESIQSILRDINDAEDDADSRDAKELLGIRDMRLIHTMLEIVVCWGIYPSFLKGVGIPLGQRSRSGFVQSDNFQMSTLKSNEQPDQQRLFVLAKKLTQIALCSSTKPITYTTVSSILFAKHLTDLYAALLQLAYAPNLENDNEKTRNEIRQYSKELFNKVFTRADIFRSLDSLTTLLGSPPLHSAPKWLRAVCGKLLTSVLLRPDGVQAVVDFMVGGENEVSPTKMAKISQLILSVPSQASSVEEYFSTISPQLIKILQTSLPKNQVTSPCITVISFTILQMSVRYPTITESLIIEPLFSPLLLTSEQTISSLIMVLYRVLVSSEPPTPETLKLFLGDIIAPLYYMYAFACTTKVWLKDSLRDVLLAYFRIVGDLNAVKEIVFRRGKEREAKDVGEVGEVYFARGEGGGIEMRIRSSKGVLPPTVTYLDVDIFIDFLKTLANNELSGDIFMYLLNEYTAVKNDRVRITQTKRVLTLLHLILAMIDCLGSTIIQKPGQIISFVDNVLENYGQKGFSNSAPNSDRSSKTPIIHVAGSSINFFLICCFCISDFLWLPKLELQLLENTHLTKQENHILNLLSDRLAKFSNHWSSDIRQMSRNLCIAISVRSLTSPVDDAEKTRQQSLKKYQEALEALRDTILPVRARGIVMLKEMILARDPIMYEGDNLDHVLDIFIKMIEEEESFIYLNAVRGLSSLTDVHGEKIMKKLMDIYSNPKEAMDSRLRIGEAILQTIQRCGEALGKYILILLPPLLQILDKDTNTNLRMSALSIIGCACETSSTALVNWFQDLVDWILNILAIEKAPEIRRACVALLISLFRGLGSRTLYEVHGRLLKRAYTTLNYVESVDKDDLTRYHARVALSDLDVIIKGELSKTPL</sequence>
<feature type="domain" description="TANGO6 N-terminal" evidence="6">
    <location>
        <begin position="93"/>
        <end position="267"/>
    </location>
</feature>
<dbReference type="InterPro" id="IPR057407">
    <property type="entry name" value="HEAT_TANGO6"/>
</dbReference>
<comment type="similarity">
    <text evidence="1">Belongs to the Tango6 family.</text>
</comment>
<evidence type="ECO:0000256" key="2">
    <source>
        <dbReference type="SAM" id="MobiDB-lite"/>
    </source>
</evidence>
<dbReference type="InterPro" id="IPR057347">
    <property type="entry name" value="TANGO6_N"/>
</dbReference>
<evidence type="ECO:0000259" key="6">
    <source>
        <dbReference type="Pfam" id="PF25267"/>
    </source>
</evidence>
<keyword evidence="8" id="KW-1185">Reference proteome</keyword>
<dbReference type="Pfam" id="PF23565">
    <property type="entry name" value="ARM_TANGO6"/>
    <property type="match status" value="1"/>
</dbReference>
<dbReference type="PANTHER" id="PTHR20959">
    <property type="entry name" value="TRANSPORT AND GOLGI ORGANIZATION PROTEIN 6 FAMILY MEMBER"/>
    <property type="match status" value="1"/>
</dbReference>
<dbReference type="GO" id="GO:0009306">
    <property type="term" value="P:protein secretion"/>
    <property type="evidence" value="ECO:0007669"/>
    <property type="project" value="TreeGrafter"/>
</dbReference>
<dbReference type="OrthoDB" id="39591at2759"/>
<organism evidence="7 8">
    <name type="scientific">Paraglomus occultum</name>
    <dbReference type="NCBI Taxonomy" id="144539"/>
    <lineage>
        <taxon>Eukaryota</taxon>
        <taxon>Fungi</taxon>
        <taxon>Fungi incertae sedis</taxon>
        <taxon>Mucoromycota</taxon>
        <taxon>Glomeromycotina</taxon>
        <taxon>Glomeromycetes</taxon>
        <taxon>Paraglomerales</taxon>
        <taxon>Paraglomeraceae</taxon>
        <taxon>Paraglomus</taxon>
    </lineage>
</organism>
<protein>
    <submittedName>
        <fullName evidence="7">3974_t:CDS:1</fullName>
    </submittedName>
</protein>
<dbReference type="InterPro" id="IPR019451">
    <property type="entry name" value="Rtp1_C1"/>
</dbReference>
<dbReference type="Gene3D" id="1.25.10.10">
    <property type="entry name" value="Leucine-rich Repeat Variant"/>
    <property type="match status" value="1"/>
</dbReference>
<reference evidence="7" key="1">
    <citation type="submission" date="2021-06" db="EMBL/GenBank/DDBJ databases">
        <authorList>
            <person name="Kallberg Y."/>
            <person name="Tangrot J."/>
            <person name="Rosling A."/>
        </authorList>
    </citation>
    <scope>NUCLEOTIDE SEQUENCE</scope>
    <source>
        <strain evidence="7">IA702</strain>
    </source>
</reference>
<dbReference type="AlphaFoldDB" id="A0A9N9B5S5"/>
<evidence type="ECO:0000259" key="3">
    <source>
        <dbReference type="Pfam" id="PF10304"/>
    </source>
</evidence>
<comment type="caution">
    <text evidence="7">The sequence shown here is derived from an EMBL/GenBank/DDBJ whole genome shotgun (WGS) entry which is preliminary data.</text>
</comment>
<dbReference type="PANTHER" id="PTHR20959:SF1">
    <property type="entry name" value="TRANSPORT AND GOLGI ORGANIZATION PROTEIN 6 HOMOLOG"/>
    <property type="match status" value="1"/>
</dbReference>
<dbReference type="SUPFAM" id="SSF48371">
    <property type="entry name" value="ARM repeat"/>
    <property type="match status" value="1"/>
</dbReference>
<evidence type="ECO:0000259" key="5">
    <source>
        <dbReference type="Pfam" id="PF23565"/>
    </source>
</evidence>
<dbReference type="InterPro" id="IPR019414">
    <property type="entry name" value="Rtp1_C2"/>
</dbReference>
<dbReference type="InterPro" id="IPR016024">
    <property type="entry name" value="ARM-type_fold"/>
</dbReference>
<evidence type="ECO:0000313" key="8">
    <source>
        <dbReference type="Proteomes" id="UP000789572"/>
    </source>
</evidence>
<feature type="domain" description="RNA polymerase II assembly factor Rtp1 C-terminal" evidence="3">
    <location>
        <begin position="904"/>
        <end position="931"/>
    </location>
</feature>
<dbReference type="InterPro" id="IPR011989">
    <property type="entry name" value="ARM-like"/>
</dbReference>
<dbReference type="Pfam" id="PF10363">
    <property type="entry name" value="RTP1_C1"/>
    <property type="match status" value="1"/>
</dbReference>
<dbReference type="Proteomes" id="UP000789572">
    <property type="component" value="Unassembled WGS sequence"/>
</dbReference>
<dbReference type="InterPro" id="IPR039600">
    <property type="entry name" value="TANGO6/Rtp1"/>
</dbReference>